<sequence length="266" mass="30209">MGEFYFLYDEGLELKPREKVIVKISKGKDIAEVAMIEFPQEFKVTDPQLRILRRVNDADISQQERNAQREKEAFGICLSKIKKLELPMKLLAVKYIFDGSRITFYFKADSKVDFRKLVRELAAIFRTRIELRQIGPRDETELFGGLGVCGRRVCCTYWCCKAKPVINVDSPKTPFAGLQGMSNKALGLCSRPLCCLRYEGDAEPCCKIALPAVNSKIVIDEQNGVLKLIDIKANQVCIQIDGEEVELNISYEDFLLKLNEGKAKKI</sequence>
<feature type="domain" description="PSP1 C-terminal" evidence="1">
    <location>
        <begin position="49"/>
        <end position="134"/>
    </location>
</feature>
<evidence type="ECO:0000259" key="1">
    <source>
        <dbReference type="PROSITE" id="PS51411"/>
    </source>
</evidence>
<dbReference type="EMBL" id="MGFH01000121">
    <property type="protein sequence ID" value="OGM05173.1"/>
    <property type="molecule type" value="Genomic_DNA"/>
</dbReference>
<evidence type="ECO:0000313" key="2">
    <source>
        <dbReference type="EMBL" id="OGM05173.1"/>
    </source>
</evidence>
<reference evidence="2 3" key="1">
    <citation type="journal article" date="2016" name="Nat. Commun.">
        <title>Thousands of microbial genomes shed light on interconnected biogeochemical processes in an aquifer system.</title>
        <authorList>
            <person name="Anantharaman K."/>
            <person name="Brown C.T."/>
            <person name="Hug L.A."/>
            <person name="Sharon I."/>
            <person name="Castelle C.J."/>
            <person name="Probst A.J."/>
            <person name="Thomas B.C."/>
            <person name="Singh A."/>
            <person name="Wilkins M.J."/>
            <person name="Karaoz U."/>
            <person name="Brodie E.L."/>
            <person name="Williams K.H."/>
            <person name="Hubbard S.S."/>
            <person name="Banfield J.F."/>
        </authorList>
    </citation>
    <scope>NUCLEOTIDE SEQUENCE [LARGE SCALE GENOMIC DNA]</scope>
</reference>
<protein>
    <recommendedName>
        <fullName evidence="1">PSP1 C-terminal domain-containing protein</fullName>
    </recommendedName>
</protein>
<dbReference type="STRING" id="1817813.A2008_07495"/>
<proteinExistence type="predicted"/>
<dbReference type="InterPro" id="IPR007557">
    <property type="entry name" value="PSP1_C"/>
</dbReference>
<evidence type="ECO:0000313" key="3">
    <source>
        <dbReference type="Proteomes" id="UP000178735"/>
    </source>
</evidence>
<dbReference type="AlphaFoldDB" id="A0A1F7WQS6"/>
<dbReference type="Proteomes" id="UP000178735">
    <property type="component" value="Unassembled WGS sequence"/>
</dbReference>
<dbReference type="NCBIfam" id="NF041131">
    <property type="entry name" value="RicT_YaaT_fam"/>
    <property type="match status" value="1"/>
</dbReference>
<dbReference type="Pfam" id="PF04468">
    <property type="entry name" value="PSP1"/>
    <property type="match status" value="1"/>
</dbReference>
<dbReference type="InterPro" id="IPR047767">
    <property type="entry name" value="PSP1-like"/>
</dbReference>
<dbReference type="PANTHER" id="PTHR43830:SF3">
    <property type="entry name" value="PROTEIN PSP1"/>
    <property type="match status" value="1"/>
</dbReference>
<dbReference type="GO" id="GO:0005737">
    <property type="term" value="C:cytoplasm"/>
    <property type="evidence" value="ECO:0007669"/>
    <property type="project" value="TreeGrafter"/>
</dbReference>
<comment type="caution">
    <text evidence="2">The sequence shown here is derived from an EMBL/GenBank/DDBJ whole genome shotgun (WGS) entry which is preliminary data.</text>
</comment>
<dbReference type="PANTHER" id="PTHR43830">
    <property type="entry name" value="PROTEIN PSP1"/>
    <property type="match status" value="1"/>
</dbReference>
<dbReference type="PROSITE" id="PS51411">
    <property type="entry name" value="PSP1_C"/>
    <property type="match status" value="1"/>
</dbReference>
<accession>A0A1F7WQS6</accession>
<name>A0A1F7WQS6_9BACT</name>
<organism evidence="2 3">
    <name type="scientific">Candidatus Wallbacteria bacterium GWC2_49_35</name>
    <dbReference type="NCBI Taxonomy" id="1817813"/>
    <lineage>
        <taxon>Bacteria</taxon>
        <taxon>Candidatus Walliibacteriota</taxon>
    </lineage>
</organism>
<gene>
    <name evidence="2" type="ORF">A2008_07495</name>
</gene>